<evidence type="ECO:0000313" key="7">
    <source>
        <dbReference type="Proteomes" id="UP001230951"/>
    </source>
</evidence>
<dbReference type="Pfam" id="PF00005">
    <property type="entry name" value="ABC_tran"/>
    <property type="match status" value="1"/>
</dbReference>
<dbReference type="Proteomes" id="UP001230951">
    <property type="component" value="Unassembled WGS sequence"/>
</dbReference>
<dbReference type="Proteomes" id="UP001242995">
    <property type="component" value="Unassembled WGS sequence"/>
</dbReference>
<keyword evidence="7" id="KW-1185">Reference proteome</keyword>
<dbReference type="Gene3D" id="3.40.50.300">
    <property type="entry name" value="P-loop containing nucleotide triphosphate hydrolases"/>
    <property type="match status" value="1"/>
</dbReference>
<dbReference type="InterPro" id="IPR003439">
    <property type="entry name" value="ABC_transporter-like_ATP-bd"/>
</dbReference>
<dbReference type="SUPFAM" id="SSF52540">
    <property type="entry name" value="P-loop containing nucleoside triphosphate hydrolases"/>
    <property type="match status" value="1"/>
</dbReference>
<sequence length="266" mass="28414">MKAVLSAGNLGLSYPGRRLLKQRPARPALQDVSLRIATGDSVGLVGGSGAGKSTLLRILLALEKPDAGTVTFNDTPVVPGPASSLRWYRRAVQYIPQNPAASLDPGMNVERLLLEPLRQLRINGDHRRMILDALQRVDLDRGLLARRPSELSGGQKQRVAIARALVPAPTILLADEPVSGLDLPLRNSVLALLEQLVHRDGLGLLFVSHDLAAIARLCSQTLVLSGGSIVEQGPTAAVYANPQTREARELVTSIPGLGRDVGQDKP</sequence>
<dbReference type="GO" id="GO:0005524">
    <property type="term" value="F:ATP binding"/>
    <property type="evidence" value="ECO:0007669"/>
    <property type="project" value="UniProtKB-KW"/>
</dbReference>
<keyword evidence="3 5" id="KW-0067">ATP-binding</keyword>
<dbReference type="EMBL" id="JAUSTF010000001">
    <property type="protein sequence ID" value="MDQ0179436.1"/>
    <property type="molecule type" value="Genomic_DNA"/>
</dbReference>
<dbReference type="InterPro" id="IPR003593">
    <property type="entry name" value="AAA+_ATPase"/>
</dbReference>
<evidence type="ECO:0000313" key="8">
    <source>
        <dbReference type="Proteomes" id="UP001242995"/>
    </source>
</evidence>
<gene>
    <name evidence="5" type="ORF">J2S90_000856</name>
    <name evidence="6" type="ORF">J2S93_000843</name>
</gene>
<dbReference type="InterPro" id="IPR027417">
    <property type="entry name" value="P-loop_NTPase"/>
</dbReference>
<dbReference type="AlphaFoldDB" id="A0AAW8DF46"/>
<evidence type="ECO:0000259" key="4">
    <source>
        <dbReference type="PROSITE" id="PS50893"/>
    </source>
</evidence>
<evidence type="ECO:0000256" key="1">
    <source>
        <dbReference type="ARBA" id="ARBA00022448"/>
    </source>
</evidence>
<dbReference type="GO" id="GO:0016887">
    <property type="term" value="F:ATP hydrolysis activity"/>
    <property type="evidence" value="ECO:0007669"/>
    <property type="project" value="InterPro"/>
</dbReference>
<evidence type="ECO:0000256" key="3">
    <source>
        <dbReference type="ARBA" id="ARBA00022840"/>
    </source>
</evidence>
<dbReference type="PROSITE" id="PS50893">
    <property type="entry name" value="ABC_TRANSPORTER_2"/>
    <property type="match status" value="1"/>
</dbReference>
<evidence type="ECO:0000313" key="6">
    <source>
        <dbReference type="EMBL" id="MDQ0179436.1"/>
    </source>
</evidence>
<name>A0AAW8DF46_9MICC</name>
<dbReference type="RefSeq" id="WP_306959450.1">
    <property type="nucleotide sequence ID" value="NZ_JAUSRG010000002.1"/>
</dbReference>
<protein>
    <submittedName>
        <fullName evidence="5">Peptide/nickel transport system ATP-binding protein</fullName>
    </submittedName>
</protein>
<dbReference type="EMBL" id="JAUSRG010000002">
    <property type="protein sequence ID" value="MDP9903910.1"/>
    <property type="molecule type" value="Genomic_DNA"/>
</dbReference>
<evidence type="ECO:0000313" key="5">
    <source>
        <dbReference type="EMBL" id="MDP9903910.1"/>
    </source>
</evidence>
<dbReference type="PANTHER" id="PTHR43776">
    <property type="entry name" value="TRANSPORT ATP-BINDING PROTEIN"/>
    <property type="match status" value="1"/>
</dbReference>
<dbReference type="InterPro" id="IPR050319">
    <property type="entry name" value="ABC_transp_ATP-bind"/>
</dbReference>
<dbReference type="GO" id="GO:0055085">
    <property type="term" value="P:transmembrane transport"/>
    <property type="evidence" value="ECO:0007669"/>
    <property type="project" value="UniProtKB-ARBA"/>
</dbReference>
<reference evidence="5 7" key="1">
    <citation type="submission" date="2023-07" db="EMBL/GenBank/DDBJ databases">
        <title>Sorghum-associated microbial communities from plants grown in Nebraska, USA.</title>
        <authorList>
            <person name="Schachtman D."/>
        </authorList>
    </citation>
    <scope>NUCLEOTIDE SEQUENCE</scope>
    <source>
        <strain evidence="5">DS1006</strain>
        <strain evidence="6 7">DS1016</strain>
    </source>
</reference>
<feature type="domain" description="ABC transporter" evidence="4">
    <location>
        <begin position="14"/>
        <end position="251"/>
    </location>
</feature>
<dbReference type="PROSITE" id="PS00211">
    <property type="entry name" value="ABC_TRANSPORTER_1"/>
    <property type="match status" value="1"/>
</dbReference>
<evidence type="ECO:0000256" key="2">
    <source>
        <dbReference type="ARBA" id="ARBA00022741"/>
    </source>
</evidence>
<proteinExistence type="predicted"/>
<accession>A0AAW8DF46</accession>
<keyword evidence="1" id="KW-0813">Transport</keyword>
<dbReference type="CDD" id="cd03257">
    <property type="entry name" value="ABC_NikE_OppD_transporters"/>
    <property type="match status" value="1"/>
</dbReference>
<keyword evidence="2" id="KW-0547">Nucleotide-binding</keyword>
<organism evidence="5 8">
    <name type="scientific">Arthrobacter bambusae</name>
    <dbReference type="NCBI Taxonomy" id="1338426"/>
    <lineage>
        <taxon>Bacteria</taxon>
        <taxon>Bacillati</taxon>
        <taxon>Actinomycetota</taxon>
        <taxon>Actinomycetes</taxon>
        <taxon>Micrococcales</taxon>
        <taxon>Micrococcaceae</taxon>
        <taxon>Arthrobacter</taxon>
    </lineage>
</organism>
<dbReference type="InterPro" id="IPR017871">
    <property type="entry name" value="ABC_transporter-like_CS"/>
</dbReference>
<dbReference type="SMART" id="SM00382">
    <property type="entry name" value="AAA"/>
    <property type="match status" value="1"/>
</dbReference>
<comment type="caution">
    <text evidence="5">The sequence shown here is derived from an EMBL/GenBank/DDBJ whole genome shotgun (WGS) entry which is preliminary data.</text>
</comment>